<sequence>MAAKGNETRVATGDADTYIVRSGLEEATFHTKRKTRKTPPEINIYVMKSGNGNVEAKLFFARKLQKELSFAQIILLLHAFRGCGIIPDIYRESKAL</sequence>
<dbReference type="EMBL" id="BGPR01026868">
    <property type="protein sequence ID" value="GBN96920.1"/>
    <property type="molecule type" value="Genomic_DNA"/>
</dbReference>
<keyword evidence="5" id="KW-1185">Reference proteome</keyword>
<comment type="caution">
    <text evidence="1">The sequence shown here is derived from an EMBL/GenBank/DDBJ whole genome shotgun (WGS) entry which is preliminary data.</text>
</comment>
<evidence type="ECO:0000313" key="5">
    <source>
        <dbReference type="Proteomes" id="UP000499080"/>
    </source>
</evidence>
<evidence type="ECO:0000313" key="3">
    <source>
        <dbReference type="EMBL" id="GBN96980.1"/>
    </source>
</evidence>
<dbReference type="EMBL" id="BGPR01026897">
    <property type="protein sequence ID" value="GBN96980.1"/>
    <property type="molecule type" value="Genomic_DNA"/>
</dbReference>
<evidence type="ECO:0000313" key="4">
    <source>
        <dbReference type="EMBL" id="GBN96981.1"/>
    </source>
</evidence>
<dbReference type="AlphaFoldDB" id="A0A4Y2TAU5"/>
<reference evidence="1 5" key="1">
    <citation type="journal article" date="2019" name="Sci. Rep.">
        <title>Orb-weaving spider Araneus ventricosus genome elucidates the spidroin gene catalogue.</title>
        <authorList>
            <person name="Kono N."/>
            <person name="Nakamura H."/>
            <person name="Ohtoshi R."/>
            <person name="Moran D.A.P."/>
            <person name="Shinohara A."/>
            <person name="Yoshida Y."/>
            <person name="Fujiwara M."/>
            <person name="Mori M."/>
            <person name="Tomita M."/>
            <person name="Arakawa K."/>
        </authorList>
    </citation>
    <scope>NUCLEOTIDE SEQUENCE [LARGE SCALE GENOMIC DNA]</scope>
</reference>
<dbReference type="EMBL" id="BGPR01026863">
    <property type="protein sequence ID" value="GBN96903.1"/>
    <property type="molecule type" value="Genomic_DNA"/>
</dbReference>
<evidence type="ECO:0000313" key="2">
    <source>
        <dbReference type="EMBL" id="GBN96920.1"/>
    </source>
</evidence>
<protein>
    <submittedName>
        <fullName evidence="1">Uncharacterized protein</fullName>
    </submittedName>
</protein>
<gene>
    <name evidence="4" type="ORF">AVEN_107571_1</name>
    <name evidence="3" type="ORF">AVEN_193478_1</name>
    <name evidence="2" type="ORF">AVEN_202793_1</name>
    <name evidence="1" type="ORF">AVEN_28093_1</name>
</gene>
<evidence type="ECO:0000313" key="1">
    <source>
        <dbReference type="EMBL" id="GBN96903.1"/>
    </source>
</evidence>
<organism evidence="1 5">
    <name type="scientific">Araneus ventricosus</name>
    <name type="common">Orbweaver spider</name>
    <name type="synonym">Epeira ventricosa</name>
    <dbReference type="NCBI Taxonomy" id="182803"/>
    <lineage>
        <taxon>Eukaryota</taxon>
        <taxon>Metazoa</taxon>
        <taxon>Ecdysozoa</taxon>
        <taxon>Arthropoda</taxon>
        <taxon>Chelicerata</taxon>
        <taxon>Arachnida</taxon>
        <taxon>Araneae</taxon>
        <taxon>Araneomorphae</taxon>
        <taxon>Entelegynae</taxon>
        <taxon>Araneoidea</taxon>
        <taxon>Araneidae</taxon>
        <taxon>Araneus</taxon>
    </lineage>
</organism>
<dbReference type="EMBL" id="BGPR01026898">
    <property type="protein sequence ID" value="GBN96981.1"/>
    <property type="molecule type" value="Genomic_DNA"/>
</dbReference>
<accession>A0A4Y2TAU5</accession>
<proteinExistence type="predicted"/>
<name>A0A4Y2TAU5_ARAVE</name>
<dbReference type="Proteomes" id="UP000499080">
    <property type="component" value="Unassembled WGS sequence"/>
</dbReference>